<keyword evidence="5" id="KW-1185">Reference proteome</keyword>
<dbReference type="OrthoDB" id="5946976at2759"/>
<accession>A0A5M3YXH2</accession>
<comment type="similarity">
    <text evidence="1">Belongs to the peptidase S12 family.</text>
</comment>
<evidence type="ECO:0000259" key="3">
    <source>
        <dbReference type="Pfam" id="PF11954"/>
    </source>
</evidence>
<protein>
    <submittedName>
        <fullName evidence="4">Putative d-protein</fullName>
    </submittedName>
</protein>
<evidence type="ECO:0000313" key="4">
    <source>
        <dbReference type="EMBL" id="GFF13055.1"/>
    </source>
</evidence>
<dbReference type="Pfam" id="PF11954">
    <property type="entry name" value="DUF3471"/>
    <property type="match status" value="1"/>
</dbReference>
<dbReference type="InterPro" id="IPR050491">
    <property type="entry name" value="AmpC-like"/>
</dbReference>
<dbReference type="InterPro" id="IPR021860">
    <property type="entry name" value="Peptidase_S12_Pab87-rel_C"/>
</dbReference>
<reference evidence="4 5" key="1">
    <citation type="submission" date="2020-01" db="EMBL/GenBank/DDBJ databases">
        <title>Aspergillus terreus IFO 6365 whole genome shotgun sequence.</title>
        <authorList>
            <person name="Kanamasa S."/>
            <person name="Takahashi H."/>
        </authorList>
    </citation>
    <scope>NUCLEOTIDE SEQUENCE [LARGE SCALE GENOMIC DNA]</scope>
    <source>
        <strain evidence="4 5">IFO 6365</strain>
    </source>
</reference>
<dbReference type="InterPro" id="IPR012338">
    <property type="entry name" value="Beta-lactam/transpept-like"/>
</dbReference>
<organism evidence="4 5">
    <name type="scientific">Aspergillus terreus</name>
    <dbReference type="NCBI Taxonomy" id="33178"/>
    <lineage>
        <taxon>Eukaryota</taxon>
        <taxon>Fungi</taxon>
        <taxon>Dikarya</taxon>
        <taxon>Ascomycota</taxon>
        <taxon>Pezizomycotina</taxon>
        <taxon>Eurotiomycetes</taxon>
        <taxon>Eurotiomycetidae</taxon>
        <taxon>Eurotiales</taxon>
        <taxon>Aspergillaceae</taxon>
        <taxon>Aspergillus</taxon>
        <taxon>Aspergillus subgen. Circumdati</taxon>
    </lineage>
</organism>
<dbReference type="PANTHER" id="PTHR46825:SF14">
    <property type="entry name" value="BETA-LACTAMASE-RELATED DOMAIN-CONTAINING PROTEIN"/>
    <property type="match status" value="1"/>
</dbReference>
<dbReference type="Gene3D" id="2.40.128.600">
    <property type="match status" value="1"/>
</dbReference>
<evidence type="ECO:0000259" key="2">
    <source>
        <dbReference type="Pfam" id="PF00144"/>
    </source>
</evidence>
<name>A0A5M3YXH2_ASPTE</name>
<evidence type="ECO:0000256" key="1">
    <source>
        <dbReference type="ARBA" id="ARBA00038215"/>
    </source>
</evidence>
<feature type="domain" description="Beta-lactamase-related" evidence="2">
    <location>
        <begin position="35"/>
        <end position="389"/>
    </location>
</feature>
<proteinExistence type="inferred from homology"/>
<sequence length="548" mass="60331">MLSWIFGQSTPKQDTLSEPVRHDIVANLTALRPEIEAILENAGTAGCSLGVIHHGEIIHTDHFGFRDIEKGLKPDDNTIYPICSLSKSITAATVGILVGDGEFDFDTRISELLADFNPEDPMLKENGTLTDVLSHRSGLQGSNFWLGSQNNVLFPAKDAMRVVNSLKMAHPFRTAWEYSNYGYEIVAHVIEQRTGKPWFEVISDRILKPLDMSRTGFDSQFGAQDNVASAYATLDNATPVWIEGPKLSSHSILGAGGGIRSSLKDMLTFYRALLLAESDQRRTGESTTTGSPFKNTKQQFESHINLSGPLYGDTGYGFGLAQVTLPAPMGAIGTNPALLPDMPIVGRGLSPKVALYHQGTLAGAFATVILFPETLSGIIVLTNSVPLAGSDDWIGQLVTETLFDAPEKNDYRTISKKTADSQRGWHDRVVSQLPSSNGVGDQARPLGEYVGKYYNKAHTLLINIEEKDGSLVMNFQGHPQEFYKLTWCSGDAFTWLSSRNELASRGRFTRFGGWFYTIKFSADQSGRVVSLNWIHDEARKDGDDFYME</sequence>
<dbReference type="Proteomes" id="UP000452235">
    <property type="component" value="Unassembled WGS sequence"/>
</dbReference>
<dbReference type="Pfam" id="PF00144">
    <property type="entry name" value="Beta-lactamase"/>
    <property type="match status" value="1"/>
</dbReference>
<gene>
    <name evidence="4" type="ORF">ATEIFO6365_0002016500</name>
</gene>
<dbReference type="AlphaFoldDB" id="A0A5M3YXH2"/>
<dbReference type="SUPFAM" id="SSF56601">
    <property type="entry name" value="beta-lactamase/transpeptidase-like"/>
    <property type="match status" value="1"/>
</dbReference>
<dbReference type="EMBL" id="BLJY01000002">
    <property type="protein sequence ID" value="GFF13055.1"/>
    <property type="molecule type" value="Genomic_DNA"/>
</dbReference>
<evidence type="ECO:0000313" key="5">
    <source>
        <dbReference type="Proteomes" id="UP000452235"/>
    </source>
</evidence>
<feature type="domain" description="Peptidase S12 Pab87-related C-terminal" evidence="3">
    <location>
        <begin position="442"/>
        <end position="534"/>
    </location>
</feature>
<dbReference type="Gene3D" id="3.40.710.10">
    <property type="entry name" value="DD-peptidase/beta-lactamase superfamily"/>
    <property type="match status" value="1"/>
</dbReference>
<dbReference type="InterPro" id="IPR001466">
    <property type="entry name" value="Beta-lactam-related"/>
</dbReference>
<dbReference type="PANTHER" id="PTHR46825">
    <property type="entry name" value="D-ALANYL-D-ALANINE-CARBOXYPEPTIDASE/ENDOPEPTIDASE AMPH"/>
    <property type="match status" value="1"/>
</dbReference>
<dbReference type="VEuPathDB" id="FungiDB:ATEG_02863"/>
<comment type="caution">
    <text evidence="4">The sequence shown here is derived from an EMBL/GenBank/DDBJ whole genome shotgun (WGS) entry which is preliminary data.</text>
</comment>